<dbReference type="SUPFAM" id="SSF47473">
    <property type="entry name" value="EF-hand"/>
    <property type="match status" value="1"/>
</dbReference>
<accession>A0AAP0B282</accession>
<name>A0AAP0B282_9ASPA</name>
<dbReference type="GO" id="GO:0005509">
    <property type="term" value="F:calcium ion binding"/>
    <property type="evidence" value="ECO:0007669"/>
    <property type="project" value="InterPro"/>
</dbReference>
<dbReference type="PANTHER" id="PTHR34574:SF3">
    <property type="entry name" value="CALCIUM-BINDING EF HAND FAMILY PROTEIN"/>
    <property type="match status" value="1"/>
</dbReference>
<feature type="domain" description="EF-hand" evidence="1">
    <location>
        <begin position="119"/>
        <end position="154"/>
    </location>
</feature>
<evidence type="ECO:0000313" key="3">
    <source>
        <dbReference type="Proteomes" id="UP001418222"/>
    </source>
</evidence>
<comment type="caution">
    <text evidence="2">The sequence shown here is derived from an EMBL/GenBank/DDBJ whole genome shotgun (WGS) entry which is preliminary data.</text>
</comment>
<proteinExistence type="predicted"/>
<sequence>MADIGLKILDGTELRSGDLRLPIDGGSVGGDRLLEMAEEEAAARLFGLSLPVSLVSSVMRRLASGTGSFLAMEFHDPESQKKKIQEFLLALAEELEDDPLLILVLDGSTLRIFLADEDDFAMMSENLFIDLDTDDTGKLSKNKIENVLAHMGADMGVPPFFVCDDLLRNILKRHGAEGEEQLGQAQFAQLLQPILQDLADTLAEKPVAVIQNIKVINGSKLKKILDDTNLFYDVTGRIFQEWEETGNGLWNKEILRGLLQRKGSELGLPLYKSNEAIDSLYDQIFSDISDEKVVTAILNRESFQDHVKAICKMFAELLEASPVFIDRES</sequence>
<dbReference type="InterPro" id="IPR002048">
    <property type="entry name" value="EF_hand_dom"/>
</dbReference>
<dbReference type="EMBL" id="JBBWWQ010000017">
    <property type="protein sequence ID" value="KAK8924184.1"/>
    <property type="molecule type" value="Genomic_DNA"/>
</dbReference>
<keyword evidence="3" id="KW-1185">Reference proteome</keyword>
<dbReference type="AlphaFoldDB" id="A0AAP0B282"/>
<organism evidence="2 3">
    <name type="scientific">Platanthera zijinensis</name>
    <dbReference type="NCBI Taxonomy" id="2320716"/>
    <lineage>
        <taxon>Eukaryota</taxon>
        <taxon>Viridiplantae</taxon>
        <taxon>Streptophyta</taxon>
        <taxon>Embryophyta</taxon>
        <taxon>Tracheophyta</taxon>
        <taxon>Spermatophyta</taxon>
        <taxon>Magnoliopsida</taxon>
        <taxon>Liliopsida</taxon>
        <taxon>Asparagales</taxon>
        <taxon>Orchidaceae</taxon>
        <taxon>Orchidoideae</taxon>
        <taxon>Orchideae</taxon>
        <taxon>Orchidinae</taxon>
        <taxon>Platanthera</taxon>
    </lineage>
</organism>
<dbReference type="Proteomes" id="UP001418222">
    <property type="component" value="Unassembled WGS sequence"/>
</dbReference>
<protein>
    <recommendedName>
        <fullName evidence="1">EF-hand domain-containing protein</fullName>
    </recommendedName>
</protein>
<evidence type="ECO:0000313" key="2">
    <source>
        <dbReference type="EMBL" id="KAK8924184.1"/>
    </source>
</evidence>
<evidence type="ECO:0000259" key="1">
    <source>
        <dbReference type="PROSITE" id="PS50222"/>
    </source>
</evidence>
<dbReference type="PROSITE" id="PS50222">
    <property type="entry name" value="EF_HAND_2"/>
    <property type="match status" value="1"/>
</dbReference>
<dbReference type="Gene3D" id="1.10.238.10">
    <property type="entry name" value="EF-hand"/>
    <property type="match status" value="1"/>
</dbReference>
<dbReference type="PANTHER" id="PTHR34574">
    <property type="entry name" value="CALCIUM-BINDING EF-HAND FAMILY PROTEIN-RELATED"/>
    <property type="match status" value="1"/>
</dbReference>
<dbReference type="InterPro" id="IPR011992">
    <property type="entry name" value="EF-hand-dom_pair"/>
</dbReference>
<gene>
    <name evidence="2" type="ORF">KSP39_PZI019643</name>
</gene>
<reference evidence="2 3" key="1">
    <citation type="journal article" date="2022" name="Nat. Plants">
        <title>Genomes of leafy and leafless Platanthera orchids illuminate the evolution of mycoheterotrophy.</title>
        <authorList>
            <person name="Li M.H."/>
            <person name="Liu K.W."/>
            <person name="Li Z."/>
            <person name="Lu H.C."/>
            <person name="Ye Q.L."/>
            <person name="Zhang D."/>
            <person name="Wang J.Y."/>
            <person name="Li Y.F."/>
            <person name="Zhong Z.M."/>
            <person name="Liu X."/>
            <person name="Yu X."/>
            <person name="Liu D.K."/>
            <person name="Tu X.D."/>
            <person name="Liu B."/>
            <person name="Hao Y."/>
            <person name="Liao X.Y."/>
            <person name="Jiang Y.T."/>
            <person name="Sun W.H."/>
            <person name="Chen J."/>
            <person name="Chen Y.Q."/>
            <person name="Ai Y."/>
            <person name="Zhai J.W."/>
            <person name="Wu S.S."/>
            <person name="Zhou Z."/>
            <person name="Hsiao Y.Y."/>
            <person name="Wu W.L."/>
            <person name="Chen Y.Y."/>
            <person name="Lin Y.F."/>
            <person name="Hsu J.L."/>
            <person name="Li C.Y."/>
            <person name="Wang Z.W."/>
            <person name="Zhao X."/>
            <person name="Zhong W.Y."/>
            <person name="Ma X.K."/>
            <person name="Ma L."/>
            <person name="Huang J."/>
            <person name="Chen G.Z."/>
            <person name="Huang M.Z."/>
            <person name="Huang L."/>
            <person name="Peng D.H."/>
            <person name="Luo Y.B."/>
            <person name="Zou S.Q."/>
            <person name="Chen S.P."/>
            <person name="Lan S."/>
            <person name="Tsai W.C."/>
            <person name="Van de Peer Y."/>
            <person name="Liu Z.J."/>
        </authorList>
    </citation>
    <scope>NUCLEOTIDE SEQUENCE [LARGE SCALE GENOMIC DNA]</scope>
    <source>
        <strain evidence="2">Lor287</strain>
    </source>
</reference>